<sequence>MTDLFDGPGSITGIEWADLNGRLLLITPHEVIASFKTQVSDGPTVRADVVVLDGPDAPFEYKDTLIFPKLLQGQVRSNAGTGRMNLGRLGQGEKKPGQSAPWMLAEPTEADKAVARRHLASSAQPPF</sequence>
<organism evidence="2 3">
    <name type="scientific">Amycolatopsis pretoriensis</name>
    <dbReference type="NCBI Taxonomy" id="218821"/>
    <lineage>
        <taxon>Bacteria</taxon>
        <taxon>Bacillati</taxon>
        <taxon>Actinomycetota</taxon>
        <taxon>Actinomycetes</taxon>
        <taxon>Pseudonocardiales</taxon>
        <taxon>Pseudonocardiaceae</taxon>
        <taxon>Amycolatopsis</taxon>
    </lineage>
</organism>
<dbReference type="AlphaFoldDB" id="A0A1H5R7L2"/>
<gene>
    <name evidence="2" type="ORF">SAMN05421837_107335</name>
</gene>
<dbReference type="Proteomes" id="UP000198878">
    <property type="component" value="Unassembled WGS sequence"/>
</dbReference>
<feature type="region of interest" description="Disordered" evidence="1">
    <location>
        <begin position="81"/>
        <end position="104"/>
    </location>
</feature>
<protein>
    <submittedName>
        <fullName evidence="2">Uncharacterized protein</fullName>
    </submittedName>
</protein>
<accession>A0A1H5R7L2</accession>
<dbReference type="OrthoDB" id="5190190at2"/>
<evidence type="ECO:0000313" key="2">
    <source>
        <dbReference type="EMBL" id="SEF34355.1"/>
    </source>
</evidence>
<dbReference type="RefSeq" id="WP_086684538.1">
    <property type="nucleotide sequence ID" value="NZ_FNUJ01000007.1"/>
</dbReference>
<evidence type="ECO:0000256" key="1">
    <source>
        <dbReference type="SAM" id="MobiDB-lite"/>
    </source>
</evidence>
<evidence type="ECO:0000313" key="3">
    <source>
        <dbReference type="Proteomes" id="UP000198878"/>
    </source>
</evidence>
<proteinExistence type="predicted"/>
<reference evidence="3" key="1">
    <citation type="submission" date="2016-10" db="EMBL/GenBank/DDBJ databases">
        <authorList>
            <person name="Varghese N."/>
            <person name="Submissions S."/>
        </authorList>
    </citation>
    <scope>NUCLEOTIDE SEQUENCE [LARGE SCALE GENOMIC DNA]</scope>
    <source>
        <strain evidence="3">DSM 44654</strain>
    </source>
</reference>
<dbReference type="EMBL" id="FNUJ01000007">
    <property type="protein sequence ID" value="SEF34355.1"/>
    <property type="molecule type" value="Genomic_DNA"/>
</dbReference>
<keyword evidence="3" id="KW-1185">Reference proteome</keyword>
<name>A0A1H5R7L2_9PSEU</name>
<dbReference type="STRING" id="218821.SAMN05421837_107335"/>